<proteinExistence type="predicted"/>
<dbReference type="AlphaFoldDB" id="S8FIU1"/>
<dbReference type="Pfam" id="PF22917">
    <property type="entry name" value="PRISE"/>
    <property type="match status" value="1"/>
</dbReference>
<sequence>MPTAIVTGATGILGREIVFELGCHPQEWTTVHALSRSKKDTYPSNIVHSFVDLTANAQEMSKDLKDVSADYLFFAAYLQKDSEEESTKVNGDMLDNFLKALEINGAVPRIKRIILVTGCKQYGVHLGRVKNPMVESDPWLPEPPYPPNFYYRQQRILHAFAAAHALEWVVTYPNDVFGFAQGNFMNLAAAIGLYAAVRRELGGDGGELPFPGSATFYERFESFTDSRLHARFCVWAATAPRAANQAFNVVNGDVETWSDLWPRLAARYGLRVPPDQFARPAPDASDVLLADKPPISLVAEALGLQGRTPQSHVEQTVDLARWSEKPEVRDAWDRLAEREGLEKDAFEKATWAFAGFVLGRNYDSVVSMSKARAAGWTGYQDTWESLERVFDELEKEEILPRAKGKFVSGSFQQ</sequence>
<evidence type="ECO:0000259" key="1">
    <source>
        <dbReference type="Pfam" id="PF22917"/>
    </source>
</evidence>
<dbReference type="InParanoid" id="S8FIU1"/>
<evidence type="ECO:0000313" key="2">
    <source>
        <dbReference type="EMBL" id="EPT01341.1"/>
    </source>
</evidence>
<dbReference type="FunCoup" id="S8FIU1">
    <property type="interactions" value="25"/>
</dbReference>
<dbReference type="PANTHER" id="PTHR32487:SF0">
    <property type="entry name" value="3-OXO-DELTA(4,5)-STEROID 5-BETA-REDUCTASE"/>
    <property type="match status" value="1"/>
</dbReference>
<evidence type="ECO:0000313" key="3">
    <source>
        <dbReference type="Proteomes" id="UP000015241"/>
    </source>
</evidence>
<gene>
    <name evidence="2" type="ORF">FOMPIDRAFT_153578</name>
</gene>
<dbReference type="Gene3D" id="3.40.50.720">
    <property type="entry name" value="NAD(P)-binding Rossmann-like Domain"/>
    <property type="match status" value="1"/>
</dbReference>
<dbReference type="CDD" id="cd08948">
    <property type="entry name" value="5beta-POR_like_SDR_a"/>
    <property type="match status" value="1"/>
</dbReference>
<dbReference type="InterPro" id="IPR036291">
    <property type="entry name" value="NAD(P)-bd_dom_sf"/>
</dbReference>
<dbReference type="OrthoDB" id="1731983at2759"/>
<dbReference type="PANTHER" id="PTHR32487">
    <property type="entry name" value="3-OXO-DELTA(4,5)-STEROID 5-BETA-REDUCTASE"/>
    <property type="match status" value="1"/>
</dbReference>
<reference evidence="2 3" key="1">
    <citation type="journal article" date="2012" name="Science">
        <title>The Paleozoic origin of enzymatic lignin decomposition reconstructed from 31 fungal genomes.</title>
        <authorList>
            <person name="Floudas D."/>
            <person name="Binder M."/>
            <person name="Riley R."/>
            <person name="Barry K."/>
            <person name="Blanchette R.A."/>
            <person name="Henrissat B."/>
            <person name="Martinez A.T."/>
            <person name="Otillar R."/>
            <person name="Spatafora J.W."/>
            <person name="Yadav J.S."/>
            <person name="Aerts A."/>
            <person name="Benoit I."/>
            <person name="Boyd A."/>
            <person name="Carlson A."/>
            <person name="Copeland A."/>
            <person name="Coutinho P.M."/>
            <person name="de Vries R.P."/>
            <person name="Ferreira P."/>
            <person name="Findley K."/>
            <person name="Foster B."/>
            <person name="Gaskell J."/>
            <person name="Glotzer D."/>
            <person name="Gorecki P."/>
            <person name="Heitman J."/>
            <person name="Hesse C."/>
            <person name="Hori C."/>
            <person name="Igarashi K."/>
            <person name="Jurgens J.A."/>
            <person name="Kallen N."/>
            <person name="Kersten P."/>
            <person name="Kohler A."/>
            <person name="Kuees U."/>
            <person name="Kumar T.K.A."/>
            <person name="Kuo A."/>
            <person name="LaButti K."/>
            <person name="Larrondo L.F."/>
            <person name="Lindquist E."/>
            <person name="Ling A."/>
            <person name="Lombard V."/>
            <person name="Lucas S."/>
            <person name="Lundell T."/>
            <person name="Martin R."/>
            <person name="McLaughlin D.J."/>
            <person name="Morgenstern I."/>
            <person name="Morin E."/>
            <person name="Murat C."/>
            <person name="Nagy L.G."/>
            <person name="Nolan M."/>
            <person name="Ohm R.A."/>
            <person name="Patyshakuliyeva A."/>
            <person name="Rokas A."/>
            <person name="Ruiz-Duenas F.J."/>
            <person name="Sabat G."/>
            <person name="Salamov A."/>
            <person name="Samejima M."/>
            <person name="Schmutz J."/>
            <person name="Slot J.C."/>
            <person name="St John F."/>
            <person name="Stenlid J."/>
            <person name="Sun H."/>
            <person name="Sun S."/>
            <person name="Syed K."/>
            <person name="Tsang A."/>
            <person name="Wiebenga A."/>
            <person name="Young D."/>
            <person name="Pisabarro A."/>
            <person name="Eastwood D.C."/>
            <person name="Martin F."/>
            <person name="Cullen D."/>
            <person name="Grigoriev I.V."/>
            <person name="Hibbett D.S."/>
        </authorList>
    </citation>
    <scope>NUCLEOTIDE SEQUENCE</scope>
    <source>
        <strain evidence="3">FP-58527</strain>
    </source>
</reference>
<protein>
    <submittedName>
        <fullName evidence="2">NAD-binding protein</fullName>
    </submittedName>
</protein>
<keyword evidence="3" id="KW-1185">Reference proteome</keyword>
<feature type="domain" description="PRISE-like Rossmann-fold" evidence="1">
    <location>
        <begin position="50"/>
        <end position="271"/>
    </location>
</feature>
<dbReference type="eggNOG" id="ENOG502QSRH">
    <property type="taxonomic scope" value="Eukaryota"/>
</dbReference>
<name>S8FIU1_FOMSC</name>
<organism evidence="2 3">
    <name type="scientific">Fomitopsis schrenkii</name>
    <name type="common">Brown rot fungus</name>
    <dbReference type="NCBI Taxonomy" id="2126942"/>
    <lineage>
        <taxon>Eukaryota</taxon>
        <taxon>Fungi</taxon>
        <taxon>Dikarya</taxon>
        <taxon>Basidiomycota</taxon>
        <taxon>Agaricomycotina</taxon>
        <taxon>Agaricomycetes</taxon>
        <taxon>Polyporales</taxon>
        <taxon>Fomitopsis</taxon>
    </lineage>
</organism>
<dbReference type="HOGENOM" id="CLU_030125_1_0_1"/>
<dbReference type="SUPFAM" id="SSF51735">
    <property type="entry name" value="NAD(P)-binding Rossmann-fold domains"/>
    <property type="match status" value="1"/>
</dbReference>
<dbReference type="InterPro" id="IPR055222">
    <property type="entry name" value="PRISE-like_Rossmann-fold"/>
</dbReference>
<dbReference type="STRING" id="743788.S8FIU1"/>
<dbReference type="EMBL" id="KE504142">
    <property type="protein sequence ID" value="EPT01341.1"/>
    <property type="molecule type" value="Genomic_DNA"/>
</dbReference>
<accession>S8FIU1</accession>
<dbReference type="Proteomes" id="UP000015241">
    <property type="component" value="Unassembled WGS sequence"/>
</dbReference>